<name>A0A9K3GRB1_9EUKA</name>
<feature type="non-terminal residue" evidence="2">
    <location>
        <position position="1"/>
    </location>
</feature>
<reference evidence="2 3" key="1">
    <citation type="journal article" date="2018" name="PLoS ONE">
        <title>The draft genome of Kipferlia bialata reveals reductive genome evolution in fornicate parasites.</title>
        <authorList>
            <person name="Tanifuji G."/>
            <person name="Takabayashi S."/>
            <person name="Kume K."/>
            <person name="Takagi M."/>
            <person name="Nakayama T."/>
            <person name="Kamikawa R."/>
            <person name="Inagaki Y."/>
            <person name="Hashimoto T."/>
        </authorList>
    </citation>
    <scope>NUCLEOTIDE SEQUENCE [LARGE SCALE GENOMIC DNA]</scope>
    <source>
        <strain evidence="2">NY0173</strain>
    </source>
</reference>
<accession>A0A9K3GRB1</accession>
<dbReference type="Proteomes" id="UP000265618">
    <property type="component" value="Unassembled WGS sequence"/>
</dbReference>
<dbReference type="AlphaFoldDB" id="A0A9K3GRB1"/>
<protein>
    <submittedName>
        <fullName evidence="2">Uncharacterized protein</fullName>
    </submittedName>
</protein>
<feature type="non-terminal residue" evidence="2">
    <location>
        <position position="99"/>
    </location>
</feature>
<evidence type="ECO:0000313" key="3">
    <source>
        <dbReference type="Proteomes" id="UP000265618"/>
    </source>
</evidence>
<dbReference type="EMBL" id="BDIP01008055">
    <property type="protein sequence ID" value="GIQ91631.1"/>
    <property type="molecule type" value="Genomic_DNA"/>
</dbReference>
<sequence>YAKYKEQIGLAVVEAAGGSTPDLRQIGRVGLLYLTRVDPEWGQTCLDKLAQRAQREVMAMFQENAIPEPGVLARSACHHPNCPLPPEPSSPSGAKTPHA</sequence>
<organism evidence="2 3">
    <name type="scientific">Kipferlia bialata</name>
    <dbReference type="NCBI Taxonomy" id="797122"/>
    <lineage>
        <taxon>Eukaryota</taxon>
        <taxon>Metamonada</taxon>
        <taxon>Carpediemonas-like organisms</taxon>
        <taxon>Kipferlia</taxon>
    </lineage>
</organism>
<evidence type="ECO:0000313" key="2">
    <source>
        <dbReference type="EMBL" id="GIQ91631.1"/>
    </source>
</evidence>
<evidence type="ECO:0000256" key="1">
    <source>
        <dbReference type="SAM" id="MobiDB-lite"/>
    </source>
</evidence>
<gene>
    <name evidence="2" type="ORF">KIPB_014974</name>
</gene>
<comment type="caution">
    <text evidence="2">The sequence shown here is derived from an EMBL/GenBank/DDBJ whole genome shotgun (WGS) entry which is preliminary data.</text>
</comment>
<keyword evidence="3" id="KW-1185">Reference proteome</keyword>
<feature type="region of interest" description="Disordered" evidence="1">
    <location>
        <begin position="77"/>
        <end position="99"/>
    </location>
</feature>
<proteinExistence type="predicted"/>